<dbReference type="InterPro" id="IPR012337">
    <property type="entry name" value="RNaseH-like_sf"/>
</dbReference>
<dbReference type="OrthoDB" id="413361at2759"/>
<dbReference type="SUPFAM" id="SSF53098">
    <property type="entry name" value="Ribonuclease H-like"/>
    <property type="match status" value="1"/>
</dbReference>
<proteinExistence type="predicted"/>
<dbReference type="Pfam" id="PF00271">
    <property type="entry name" value="Helicase_C"/>
    <property type="match status" value="1"/>
</dbReference>
<evidence type="ECO:0000259" key="4">
    <source>
        <dbReference type="PROSITE" id="PS51194"/>
    </source>
</evidence>
<dbReference type="GO" id="GO:0003723">
    <property type="term" value="F:RNA binding"/>
    <property type="evidence" value="ECO:0007669"/>
    <property type="project" value="TreeGrafter"/>
</dbReference>
<evidence type="ECO:0000313" key="6">
    <source>
        <dbReference type="Proteomes" id="UP000186817"/>
    </source>
</evidence>
<keyword evidence="5" id="KW-0347">Helicase</keyword>
<dbReference type="InterPro" id="IPR014001">
    <property type="entry name" value="Helicase_ATP-bd"/>
</dbReference>
<dbReference type="CDD" id="cd17917">
    <property type="entry name" value="DEXHc_RHA-like"/>
    <property type="match status" value="1"/>
</dbReference>
<name>A0A1Q9F236_SYMMI</name>
<comment type="caution">
    <text evidence="5">The sequence shown here is derived from an EMBL/GenBank/DDBJ whole genome shotgun (WGS) entry which is preliminary data.</text>
</comment>
<evidence type="ECO:0000259" key="3">
    <source>
        <dbReference type="PROSITE" id="PS51192"/>
    </source>
</evidence>
<feature type="region of interest" description="Disordered" evidence="1">
    <location>
        <begin position="835"/>
        <end position="859"/>
    </location>
</feature>
<evidence type="ECO:0000256" key="1">
    <source>
        <dbReference type="SAM" id="MobiDB-lite"/>
    </source>
</evidence>
<gene>
    <name evidence="5" type="primary">dhx29</name>
    <name evidence="5" type="ORF">AK812_SmicGene2162</name>
</gene>
<keyword evidence="5" id="KW-0378">Hydrolase</keyword>
<keyword evidence="6" id="KW-1185">Reference proteome</keyword>
<dbReference type="InterPro" id="IPR027417">
    <property type="entry name" value="P-loop_NTPase"/>
</dbReference>
<dbReference type="SUPFAM" id="SSF52540">
    <property type="entry name" value="P-loop containing nucleoside triphosphate hydrolases"/>
    <property type="match status" value="2"/>
</dbReference>
<dbReference type="InterPro" id="IPR001584">
    <property type="entry name" value="Integrase_cat-core"/>
</dbReference>
<dbReference type="CDD" id="cd18791">
    <property type="entry name" value="SF2_C_RHA"/>
    <property type="match status" value="1"/>
</dbReference>
<dbReference type="PROSITE" id="PS51194">
    <property type="entry name" value="HELICASE_CTER"/>
    <property type="match status" value="1"/>
</dbReference>
<dbReference type="PANTHER" id="PTHR18934:SF264">
    <property type="entry name" value="ATP-DEPENDENT RNA HELICASE DHX29"/>
    <property type="match status" value="1"/>
</dbReference>
<dbReference type="InterPro" id="IPR036397">
    <property type="entry name" value="RNaseH_sf"/>
</dbReference>
<accession>A0A1Q9F236</accession>
<sequence>MSHDHHEGRYQDCVEDVNFPMSYVHHDDTADDTFQDCFEEHVEVAKDIETLARDLLRVGDFSSEACRELTAKLCLWQGACKRKMLNGVGRAVALGAFTHGGVHGVINNTYNLKYTLRYINKFLRSKGAKGRWSSVSIGLNTQPGIHRDARNIDYNQTITLGPNRGGRLWVEDPKDDISGEAHGVKLPNGKNIEGKYVDTVDKVFAFDPHRRHFVEDWDGIRVSITAYTVRGINAIGTEERDLLRARGFPLKATESAVADDHQKDAYDKETQLRPKSSVRKGLWRSAIKASAMITMTMSAASSYISETLARPTDDRVAILEIGGTEQTYYAAEIGALVSEPLDYDYIQEFGTEAVCSHIEDVKPRVLWLHPTTAHGRKPSGLKQLVEAQLSGGGDVVCEAKDRIAWWRDSEVGEYFADVREHEREEGGKLVLRLRQPERDPETAYVVNGEENATKSEGDKKGASAIHFDSKVAPHIRAALTRLHQNLGHPAVHDLVRHLQLAGAEGAVISAAKSLRCETCHRCQRTAASRPASLPTMLDFNQAVAIDVFHAFDSEQVRHEFLSVIDLGTQYHLVKKIDGHSGQDFEVNFVDLWSRTFGTPTVIAADLESGLQAGLARYADFSGAKLRPSAAQAHFQQGVVERHGQWWQDIFMKVVDEHSVTDEDVALAVSSVNEAKNNLCRRHGFSPAQAVFGKEVKAPEDLCGGNDEEMVLDILTTDKRRQRELAIRTAARLAFFRSQVDTKLRRSLIQRARVKRSEYAPGEMVCFFRHDKASTKRGRWRGPGLILGREGPNWWVSYAGRCHLCAEEHMRPSTAEEVGDAFTSRVARADLEKLLFSDPHDPNSYAGGEDEDCEEPGDDENLYRGWDIVVDEDEHMESVEHKQQTTEVPDEELDQVLATPPELQEKQSRVLRRARHKQAGRPKPYPVYMLKQCFTEHSKEKQLEKELPWKMIPPEKHRLFKAAEVKQINEHLDHKALTILTKAETDEIYRTVAPERILNSRWAYRDKNYAKRKGDEKIDWKAKARLVIAGHQDPDVTSLTTDAPTVNRLSVMVLLQIASSRRTGPDPWEAAAGDVCAAFLNGKPLQRTLFMKQPRTGVVGMEEGAIFRVEKGIFGLPDSPHSWWVEFQEIIGRVEFTYEGSAYKLRQSPVDPCVFFVQGPEDKEPRAYLAVHVDDLLTIGPKGLSRCLRAALDKELPIDEPDTGIPPTVRVMCPVSQNDPEKYIFNSLTASDSKDTGRSRWNLGLLEAYEGDPAANQTLDKALVAVRQLGWSPRRLAMVYESSFFNPQLAAEVDHFKARAPEPLVAALAAFRQLPGKAEWLKTWGVETVETFGPDITAAAYGETFYDSWKAVMDQPAVSAALRGNATAVVLGSALGYLCLFFLAIDVPCTGYDLLQESMVQTGREVLSQHGLAEVPVDFQAKEVQESYKTPVISLWPYPPLPLLACGHKLLIGGAGSYWAQSGHALSGGWQLAQSSGEPGVLSAWAEGGACARDKTLPERAENCRWAPWWSAMDPRSPPFRAFSWRAPSVLPPLGVEPRNSISGSASDAKRRRSSLRDAFRPEPVKDFKHGTCSGPGHGEDFQVKARLPGRSLIAKVSVAKRVSLEMGDPAGGPGSRDSLVGYQIRLEKKVSSSTRLLFCTVGVLLRQLQQGLGALAKVTHIFIDEVHERSADCDLLMLLLRQVRASRPDLCLVLMSATMESEKLVRYFGSLGQRTVLSWLAKYGLPREVRAILGYHSSDWGTEIVYARDTLSGPRRQMQEVIEAVTFGRFRPDATRSGYFASEKLARDREPQDELDSSSCGSDDEEATMESEKLVRYFGSRAALKLSAAVSSMALVPSTGNTGNEEQYGANATIYFTQLLQEEQQINVFINNWTLENAAEAEAEARHRMLMDLIYTEAEMAYKSSFCMQGPSSVPVLSIPGRTFPVQQFWLEDVVQMTGYRCEEESEFAKKSWNRGWNTEKKTFQVSGDKGKTQTLTAYIDEEEEWGCDDEAEMCDPDVYEAETMRALSYMDHSRINYDLIELLLEYIEGSNQFSGVVRHEGAILVFLHGSRCSVFDPPRPGVRKIVLSTNIAETGVTIPDVVFVVDAGKVKCQRYHEPSNTSSLKEQFISKAEVLQRRGRAGRVRAGFGFTLLTKSRFNMRLQEMPTPEILRCSLMELMYRISRNSLTAEALDPPPKSRIDQAVTTLRSTGAVEEGVRPPDAPRWSRDEDDAWYVITPVGQCLVRLPCDVRLGKMVLYAALFGGVEAVWTVAATLSHRSPLASPFSESKRAQAKATHCAELLPKAGPPSDHLALNTAYARWEDARKNRVVRRSFAAPTLKLHLAQSTRSTRRSCPSRAMSDKNYEFKELVPPKDAHLDHHHHERSVHQDVTTTHTAHPESQRLLCLEAGEGRGGPAVQTFSGLLQNHGPACCAGCFCTLLILAVVIFRLITVGDFVSTMPDVVETCVDKKETWCPVVRAVGFCAFFRGPCTYSCTDCIRFDDGGVEEVVIDVEDVPSKLAYAGTGSSVPQSLQGIWWLDQDGYGAEKGLAGEGYPYDFYPVGEYAIGFGDKAVWQPDTLCLTPIYFWGGTRGHWAGGNLGNGTTCCGSNVATRLTLSLCATDDTLQEFDIWSRLVIPSVLAPVASSLGFEYAGSDYWWIPKGLIHLTMVKKPWGWDRENRAAADWTRTKREELDSLLRFLPSQLTSLLNTANRTLHYPMFQLVDGDGNRTEYWDHFVDFTQIKSKQNAVPGTLVVRQRTAPPEGFTKFR</sequence>
<dbReference type="GO" id="GO:0015074">
    <property type="term" value="P:DNA integration"/>
    <property type="evidence" value="ECO:0007669"/>
    <property type="project" value="InterPro"/>
</dbReference>
<dbReference type="GO" id="GO:0004386">
    <property type="term" value="F:helicase activity"/>
    <property type="evidence" value="ECO:0007669"/>
    <property type="project" value="UniProtKB-KW"/>
</dbReference>
<organism evidence="5 6">
    <name type="scientific">Symbiodinium microadriaticum</name>
    <name type="common">Dinoflagellate</name>
    <name type="synonym">Zooxanthella microadriatica</name>
    <dbReference type="NCBI Taxonomy" id="2951"/>
    <lineage>
        <taxon>Eukaryota</taxon>
        <taxon>Sar</taxon>
        <taxon>Alveolata</taxon>
        <taxon>Dinophyceae</taxon>
        <taxon>Suessiales</taxon>
        <taxon>Symbiodiniaceae</taxon>
        <taxon>Symbiodinium</taxon>
    </lineage>
</organism>
<dbReference type="InterPro" id="IPR013103">
    <property type="entry name" value="RVT_2"/>
</dbReference>
<evidence type="ECO:0000313" key="5">
    <source>
        <dbReference type="EMBL" id="OLQ13764.1"/>
    </source>
</evidence>
<dbReference type="Proteomes" id="UP000186817">
    <property type="component" value="Unassembled WGS sequence"/>
</dbReference>
<feature type="domain" description="Helicase C-terminal" evidence="4">
    <location>
        <begin position="1994"/>
        <end position="2167"/>
    </location>
</feature>
<dbReference type="EMBL" id="LSRX01000023">
    <property type="protein sequence ID" value="OLQ13764.1"/>
    <property type="molecule type" value="Genomic_DNA"/>
</dbReference>
<evidence type="ECO:0000259" key="2">
    <source>
        <dbReference type="PROSITE" id="PS50994"/>
    </source>
</evidence>
<dbReference type="SMART" id="SM00847">
    <property type="entry name" value="HA2"/>
    <property type="match status" value="1"/>
</dbReference>
<feature type="domain" description="Integrase catalytic" evidence="2">
    <location>
        <begin position="526"/>
        <end position="694"/>
    </location>
</feature>
<reference evidence="5 6" key="1">
    <citation type="submission" date="2016-02" db="EMBL/GenBank/DDBJ databases">
        <title>Genome analysis of coral dinoflagellate symbionts highlights evolutionary adaptations to a symbiotic lifestyle.</title>
        <authorList>
            <person name="Aranda M."/>
            <person name="Li Y."/>
            <person name="Liew Y.J."/>
            <person name="Baumgarten S."/>
            <person name="Simakov O."/>
            <person name="Wilson M."/>
            <person name="Piel J."/>
            <person name="Ashoor H."/>
            <person name="Bougouffa S."/>
            <person name="Bajic V.B."/>
            <person name="Ryu T."/>
            <person name="Ravasi T."/>
            <person name="Bayer T."/>
            <person name="Micklem G."/>
            <person name="Kim H."/>
            <person name="Bhak J."/>
            <person name="Lajeunesse T.C."/>
            <person name="Voolstra C.R."/>
        </authorList>
    </citation>
    <scope>NUCLEOTIDE SEQUENCE [LARGE SCALE GENOMIC DNA]</scope>
    <source>
        <strain evidence="5 6">CCMP2467</strain>
    </source>
</reference>
<dbReference type="PROSITE" id="PS50994">
    <property type="entry name" value="INTEGRASE"/>
    <property type="match status" value="1"/>
</dbReference>
<feature type="compositionally biased region" description="Acidic residues" evidence="1">
    <location>
        <begin position="847"/>
        <end position="859"/>
    </location>
</feature>
<dbReference type="Gene3D" id="3.40.50.300">
    <property type="entry name" value="P-loop containing nucleotide triphosphate hydrolases"/>
    <property type="match status" value="2"/>
</dbReference>
<feature type="region of interest" description="Disordered" evidence="1">
    <location>
        <begin position="1781"/>
        <end position="1807"/>
    </location>
</feature>
<feature type="compositionally biased region" description="Acidic residues" evidence="1">
    <location>
        <begin position="1793"/>
        <end position="1807"/>
    </location>
</feature>
<keyword evidence="5" id="KW-0547">Nucleotide-binding</keyword>
<protein>
    <submittedName>
        <fullName evidence="5">ATP-dependent RNA helicase DHX29</fullName>
    </submittedName>
</protein>
<dbReference type="PROSITE" id="PS51192">
    <property type="entry name" value="HELICASE_ATP_BIND_1"/>
    <property type="match status" value="1"/>
</dbReference>
<dbReference type="InterPro" id="IPR001650">
    <property type="entry name" value="Helicase_C-like"/>
</dbReference>
<dbReference type="InterPro" id="IPR007502">
    <property type="entry name" value="Helicase-assoc_dom"/>
</dbReference>
<keyword evidence="5" id="KW-0067">ATP-binding</keyword>
<feature type="region of interest" description="Disordered" evidence="1">
    <location>
        <begin position="1536"/>
        <end position="1575"/>
    </location>
</feature>
<dbReference type="Gene3D" id="3.30.420.10">
    <property type="entry name" value="Ribonuclease H-like superfamily/Ribonuclease H"/>
    <property type="match status" value="1"/>
</dbReference>
<feature type="compositionally biased region" description="Basic and acidic residues" evidence="1">
    <location>
        <begin position="1554"/>
        <end position="1569"/>
    </location>
</feature>
<dbReference type="Gene3D" id="1.20.120.1080">
    <property type="match status" value="1"/>
</dbReference>
<dbReference type="PANTHER" id="PTHR18934">
    <property type="entry name" value="ATP-DEPENDENT RNA HELICASE"/>
    <property type="match status" value="1"/>
</dbReference>
<feature type="domain" description="Helicase ATP-binding" evidence="3">
    <location>
        <begin position="1596"/>
        <end position="1717"/>
    </location>
</feature>
<dbReference type="Pfam" id="PF07727">
    <property type="entry name" value="RVT_2"/>
    <property type="match status" value="1"/>
</dbReference>
<dbReference type="SMART" id="SM00490">
    <property type="entry name" value="HELICc"/>
    <property type="match status" value="1"/>
</dbReference>
<dbReference type="Pfam" id="PF21010">
    <property type="entry name" value="HA2_C"/>
    <property type="match status" value="1"/>
</dbReference>